<dbReference type="PANTHER" id="PTHR43179">
    <property type="entry name" value="RHAMNOSYLTRANSFERASE WBBL"/>
    <property type="match status" value="1"/>
</dbReference>
<dbReference type="EMBL" id="PEZY01000012">
    <property type="protein sequence ID" value="PIS05855.1"/>
    <property type="molecule type" value="Genomic_DNA"/>
</dbReference>
<dbReference type="PANTHER" id="PTHR43179:SF12">
    <property type="entry name" value="GALACTOFURANOSYLTRANSFERASE GLFT2"/>
    <property type="match status" value="1"/>
</dbReference>
<evidence type="ECO:0000256" key="2">
    <source>
        <dbReference type="ARBA" id="ARBA00022676"/>
    </source>
</evidence>
<evidence type="ECO:0000256" key="4">
    <source>
        <dbReference type="SAM" id="Phobius"/>
    </source>
</evidence>
<evidence type="ECO:0000313" key="6">
    <source>
        <dbReference type="EMBL" id="PIS05855.1"/>
    </source>
</evidence>
<dbReference type="Pfam" id="PF00535">
    <property type="entry name" value="Glycos_transf_2"/>
    <property type="match status" value="1"/>
</dbReference>
<proteinExistence type="inferred from homology"/>
<dbReference type="GO" id="GO:0016757">
    <property type="term" value="F:glycosyltransferase activity"/>
    <property type="evidence" value="ECO:0007669"/>
    <property type="project" value="UniProtKB-KW"/>
</dbReference>
<evidence type="ECO:0000256" key="3">
    <source>
        <dbReference type="ARBA" id="ARBA00022679"/>
    </source>
</evidence>
<evidence type="ECO:0000313" key="7">
    <source>
        <dbReference type="Proteomes" id="UP000229056"/>
    </source>
</evidence>
<evidence type="ECO:0000256" key="1">
    <source>
        <dbReference type="ARBA" id="ARBA00006739"/>
    </source>
</evidence>
<protein>
    <recommendedName>
        <fullName evidence="5">Glycosyltransferase 2-like domain-containing protein</fullName>
    </recommendedName>
</protein>
<dbReference type="SUPFAM" id="SSF53448">
    <property type="entry name" value="Nucleotide-diphospho-sugar transferases"/>
    <property type="match status" value="1"/>
</dbReference>
<keyword evidence="4" id="KW-1133">Transmembrane helix</keyword>
<keyword evidence="2" id="KW-0328">Glycosyltransferase</keyword>
<keyword evidence="4" id="KW-0812">Transmembrane</keyword>
<gene>
    <name evidence="6" type="ORF">COT80_03755</name>
</gene>
<keyword evidence="3" id="KW-0808">Transferase</keyword>
<dbReference type="Gene3D" id="3.90.550.10">
    <property type="entry name" value="Spore Coat Polysaccharide Biosynthesis Protein SpsA, Chain A"/>
    <property type="match status" value="1"/>
</dbReference>
<dbReference type="Proteomes" id="UP000229056">
    <property type="component" value="Unassembled WGS sequence"/>
</dbReference>
<evidence type="ECO:0000259" key="5">
    <source>
        <dbReference type="Pfam" id="PF00535"/>
    </source>
</evidence>
<keyword evidence="4" id="KW-0472">Membrane</keyword>
<accession>A0A2H0W3B0</accession>
<name>A0A2H0W3B0_9BACT</name>
<feature type="domain" description="Glycosyltransferase 2-like" evidence="5">
    <location>
        <begin position="6"/>
        <end position="120"/>
    </location>
</feature>
<sequence>MNKKITIIIVTHNSRHYLPDCFDSLKRQDYPNNLVKIVVIDNNSTDSTVGYIKEKMPAVKLITNRQNMGFATANNQGYYLAKKNNSDYIVLLNQDTIVEKNWLSHMVKIAEKDQQIAAVQPKLLLHPDTNKINSFGNSVHYLGFAFCNYYKCKDNLGIADYFDIPYPSGAAVLIKMSALEQTGLFDNKLFMYHEDVDLGWRLRLAGYRVVLDPLSVVYHKYSYSKAKYKFYYMDRNRFIVLLQNYRLLTILLILPMLIFMELGILFFSIKNGWFKEKLKGYGWIILHLPSILMERINVQFKIRKVKDREVIKYFIGVIKFQEIDNPILKFIVNPLMQIYWFVIKRLIFW</sequence>
<feature type="transmembrane region" description="Helical" evidence="4">
    <location>
        <begin position="245"/>
        <end position="269"/>
    </location>
</feature>
<dbReference type="InterPro" id="IPR001173">
    <property type="entry name" value="Glyco_trans_2-like"/>
</dbReference>
<comment type="similarity">
    <text evidence="1">Belongs to the glycosyltransferase 2 family.</text>
</comment>
<comment type="caution">
    <text evidence="6">The sequence shown here is derived from an EMBL/GenBank/DDBJ whole genome shotgun (WGS) entry which is preliminary data.</text>
</comment>
<organism evidence="6 7">
    <name type="scientific">Candidatus Buchananbacteria bacterium CG10_big_fil_rev_8_21_14_0_10_33_19</name>
    <dbReference type="NCBI Taxonomy" id="1974525"/>
    <lineage>
        <taxon>Bacteria</taxon>
        <taxon>Candidatus Buchananiibacteriota</taxon>
    </lineage>
</organism>
<dbReference type="CDD" id="cd04186">
    <property type="entry name" value="GT_2_like_c"/>
    <property type="match status" value="1"/>
</dbReference>
<reference evidence="7" key="1">
    <citation type="submission" date="2017-09" db="EMBL/GenBank/DDBJ databases">
        <title>Depth-based differentiation of microbial function through sediment-hosted aquifers and enrichment of novel symbionts in the deep terrestrial subsurface.</title>
        <authorList>
            <person name="Probst A.J."/>
            <person name="Ladd B."/>
            <person name="Jarett J.K."/>
            <person name="Geller-Mcgrath D.E."/>
            <person name="Sieber C.M.K."/>
            <person name="Emerson J.B."/>
            <person name="Anantharaman K."/>
            <person name="Thomas B.C."/>
            <person name="Malmstrom R."/>
            <person name="Stieglmeier M."/>
            <person name="Klingl A."/>
            <person name="Woyke T."/>
            <person name="Ryan C.M."/>
            <person name="Banfield J.F."/>
        </authorList>
    </citation>
    <scope>NUCLEOTIDE SEQUENCE [LARGE SCALE GENOMIC DNA]</scope>
</reference>
<dbReference type="InterPro" id="IPR029044">
    <property type="entry name" value="Nucleotide-diphossugar_trans"/>
</dbReference>
<dbReference type="AlphaFoldDB" id="A0A2H0W3B0"/>